<name>A0A9P5NP34_GYMJU</name>
<dbReference type="EMBL" id="JADNYJ010000041">
    <property type="protein sequence ID" value="KAF8901519.1"/>
    <property type="molecule type" value="Genomic_DNA"/>
</dbReference>
<organism evidence="1 2">
    <name type="scientific">Gymnopilus junonius</name>
    <name type="common">Spectacular rustgill mushroom</name>
    <name type="synonym">Gymnopilus spectabilis subsp. junonius</name>
    <dbReference type="NCBI Taxonomy" id="109634"/>
    <lineage>
        <taxon>Eukaryota</taxon>
        <taxon>Fungi</taxon>
        <taxon>Dikarya</taxon>
        <taxon>Basidiomycota</taxon>
        <taxon>Agaricomycotina</taxon>
        <taxon>Agaricomycetes</taxon>
        <taxon>Agaricomycetidae</taxon>
        <taxon>Agaricales</taxon>
        <taxon>Agaricineae</taxon>
        <taxon>Hymenogastraceae</taxon>
        <taxon>Gymnopilus</taxon>
    </lineage>
</organism>
<keyword evidence="2" id="KW-1185">Reference proteome</keyword>
<accession>A0A9P5NP34</accession>
<protein>
    <submittedName>
        <fullName evidence="1">Uncharacterized protein</fullName>
    </submittedName>
</protein>
<dbReference type="AlphaFoldDB" id="A0A9P5NP34"/>
<evidence type="ECO:0000313" key="2">
    <source>
        <dbReference type="Proteomes" id="UP000724874"/>
    </source>
</evidence>
<sequence>MTHLTSTLQTASCSFDLIMGNVLKRLSYTFSGDSHFPICGGIVSPGISPIDVSFRIKSFYLNLWRSCSSFLSRTISRSIWNIASRLRSVMLYLRRYGRVTSPYTYMTPQMEEKYWERAAASQRKLQLSDARYVDAKGLPLRDSLPQLPPLVMYYVPALPSEKPKEPKKLKTYFLSTKNYCKWHRMVFPGDDHPTLIEASRLRKMHDLEELQEIHRISRMLSDDEVFQRPNVTPRPWTTKYQRKWQKWRRSRREEL</sequence>
<proteinExistence type="predicted"/>
<dbReference type="OrthoDB" id="3243439at2759"/>
<gene>
    <name evidence="1" type="ORF">CPB84DRAFT_1777523</name>
</gene>
<comment type="caution">
    <text evidence="1">The sequence shown here is derived from an EMBL/GenBank/DDBJ whole genome shotgun (WGS) entry which is preliminary data.</text>
</comment>
<dbReference type="Proteomes" id="UP000724874">
    <property type="component" value="Unassembled WGS sequence"/>
</dbReference>
<evidence type="ECO:0000313" key="1">
    <source>
        <dbReference type="EMBL" id="KAF8901519.1"/>
    </source>
</evidence>
<reference evidence="1" key="1">
    <citation type="submission" date="2020-11" db="EMBL/GenBank/DDBJ databases">
        <authorList>
            <consortium name="DOE Joint Genome Institute"/>
            <person name="Ahrendt S."/>
            <person name="Riley R."/>
            <person name="Andreopoulos W."/>
            <person name="LaButti K."/>
            <person name="Pangilinan J."/>
            <person name="Ruiz-duenas F.J."/>
            <person name="Barrasa J.M."/>
            <person name="Sanchez-Garcia M."/>
            <person name="Camarero S."/>
            <person name="Miyauchi S."/>
            <person name="Serrano A."/>
            <person name="Linde D."/>
            <person name="Babiker R."/>
            <person name="Drula E."/>
            <person name="Ayuso-Fernandez I."/>
            <person name="Pacheco R."/>
            <person name="Padilla G."/>
            <person name="Ferreira P."/>
            <person name="Barriuso J."/>
            <person name="Kellner H."/>
            <person name="Castanera R."/>
            <person name="Alfaro M."/>
            <person name="Ramirez L."/>
            <person name="Pisabarro A.G."/>
            <person name="Kuo A."/>
            <person name="Tritt A."/>
            <person name="Lipzen A."/>
            <person name="He G."/>
            <person name="Yan M."/>
            <person name="Ng V."/>
            <person name="Cullen D."/>
            <person name="Martin F."/>
            <person name="Rosso M.-N."/>
            <person name="Henrissat B."/>
            <person name="Hibbett D."/>
            <person name="Martinez A.T."/>
            <person name="Grigoriev I.V."/>
        </authorList>
    </citation>
    <scope>NUCLEOTIDE SEQUENCE</scope>
    <source>
        <strain evidence="1">AH 44721</strain>
    </source>
</reference>